<dbReference type="PROSITE" id="PS51375">
    <property type="entry name" value="PPR"/>
    <property type="match status" value="1"/>
</dbReference>
<dbReference type="PANTHER" id="PTHR47926">
    <property type="entry name" value="PENTATRICOPEPTIDE REPEAT-CONTAINING PROTEIN"/>
    <property type="match status" value="1"/>
</dbReference>
<evidence type="ECO:0000313" key="4">
    <source>
        <dbReference type="Proteomes" id="UP001168098"/>
    </source>
</evidence>
<feature type="repeat" description="PPR" evidence="2">
    <location>
        <begin position="60"/>
        <end position="95"/>
    </location>
</feature>
<dbReference type="Proteomes" id="UP001168098">
    <property type="component" value="Unassembled WGS sequence"/>
</dbReference>
<evidence type="ECO:0000256" key="1">
    <source>
        <dbReference type="ARBA" id="ARBA00022737"/>
    </source>
</evidence>
<accession>A0AA38Z756</accession>
<proteinExistence type="predicted"/>
<dbReference type="InterPro" id="IPR002885">
    <property type="entry name" value="PPR_rpt"/>
</dbReference>
<evidence type="ECO:0008006" key="5">
    <source>
        <dbReference type="Google" id="ProtNLM"/>
    </source>
</evidence>
<dbReference type="InterPro" id="IPR011990">
    <property type="entry name" value="TPR-like_helical_dom_sf"/>
</dbReference>
<dbReference type="PANTHER" id="PTHR47926:SF347">
    <property type="entry name" value="PENTATRICOPEPTIDE REPEAT-CONTAINING PROTEIN"/>
    <property type="match status" value="1"/>
</dbReference>
<keyword evidence="4" id="KW-1185">Reference proteome</keyword>
<evidence type="ECO:0000256" key="2">
    <source>
        <dbReference type="PROSITE-ProRule" id="PRU00708"/>
    </source>
</evidence>
<comment type="caution">
    <text evidence="3">The sequence shown here is derived from an EMBL/GenBank/DDBJ whole genome shotgun (WGS) entry which is preliminary data.</text>
</comment>
<organism evidence="3 4">
    <name type="scientific">Vitis rotundifolia</name>
    <name type="common">Muscadine grape</name>
    <dbReference type="NCBI Taxonomy" id="103349"/>
    <lineage>
        <taxon>Eukaryota</taxon>
        <taxon>Viridiplantae</taxon>
        <taxon>Streptophyta</taxon>
        <taxon>Embryophyta</taxon>
        <taxon>Tracheophyta</taxon>
        <taxon>Spermatophyta</taxon>
        <taxon>Magnoliopsida</taxon>
        <taxon>eudicotyledons</taxon>
        <taxon>Gunneridae</taxon>
        <taxon>Pentapetalae</taxon>
        <taxon>rosids</taxon>
        <taxon>Vitales</taxon>
        <taxon>Vitaceae</taxon>
        <taxon>Viteae</taxon>
        <taxon>Vitis</taxon>
    </lineage>
</organism>
<name>A0AA38Z756_VITRO</name>
<dbReference type="InterPro" id="IPR046960">
    <property type="entry name" value="PPR_At4g14850-like_plant"/>
</dbReference>
<keyword evidence="1" id="KW-0677">Repeat</keyword>
<protein>
    <recommendedName>
        <fullName evidence="5">Pentatricopeptide repeat-containing protein</fullName>
    </recommendedName>
</protein>
<dbReference type="Pfam" id="PF01535">
    <property type="entry name" value="PPR"/>
    <property type="match status" value="2"/>
</dbReference>
<dbReference type="GO" id="GO:0003723">
    <property type="term" value="F:RNA binding"/>
    <property type="evidence" value="ECO:0007669"/>
    <property type="project" value="InterPro"/>
</dbReference>
<gene>
    <name evidence="3" type="ORF">PVL29_019295</name>
</gene>
<dbReference type="GO" id="GO:0009451">
    <property type="term" value="P:RNA modification"/>
    <property type="evidence" value="ECO:0007669"/>
    <property type="project" value="InterPro"/>
</dbReference>
<dbReference type="EMBL" id="JARBHA010000014">
    <property type="protein sequence ID" value="KAJ9683656.1"/>
    <property type="molecule type" value="Genomic_DNA"/>
</dbReference>
<reference evidence="3 4" key="1">
    <citation type="journal article" date="2023" name="BMC Biotechnol.">
        <title>Vitis rotundifolia cv Carlos genome sequencing.</title>
        <authorList>
            <person name="Huff M."/>
            <person name="Hulse-Kemp A."/>
            <person name="Scheffler B."/>
            <person name="Youngblood R."/>
            <person name="Simpson S."/>
            <person name="Babiker E."/>
            <person name="Staton M."/>
        </authorList>
    </citation>
    <scope>NUCLEOTIDE SEQUENCE [LARGE SCALE GENOMIC DNA]</scope>
    <source>
        <tissue evidence="3">Leaf</tissue>
    </source>
</reference>
<dbReference type="Gene3D" id="1.25.40.10">
    <property type="entry name" value="Tetratricopeptide repeat domain"/>
    <property type="match status" value="1"/>
</dbReference>
<sequence>MLPGVEPDEFCLTTTLKACVHLGALEQGKWIHEYVSKRKCLEADVFIGTALVFEGMPKRNVFSWSAMTGGFALHGHVRQAMQCLERMQVEDGLRPDGVVLLEVTMACAHAGLQEEGHCMVDLFCRAGRLEEAPKLIRRMPMKPLAPVWGALLSGCQTHNNVDVAELAARELLMTGNGDGTEEDGAYVQDKKRKEKKPGCSVIEVEGEVNQFVSGDISHPCPAQILILFTTWSSCDEMELTFQP</sequence>
<evidence type="ECO:0000313" key="3">
    <source>
        <dbReference type="EMBL" id="KAJ9683656.1"/>
    </source>
</evidence>
<dbReference type="AlphaFoldDB" id="A0AA38Z756"/>
<dbReference type="NCBIfam" id="TIGR00756">
    <property type="entry name" value="PPR"/>
    <property type="match status" value="2"/>
</dbReference>